<comment type="cofactor">
    <cofactor evidence="2 9">
        <name>Mg(2+)</name>
        <dbReference type="ChEBI" id="CHEBI:18420"/>
    </cofactor>
</comment>
<evidence type="ECO:0000256" key="5">
    <source>
        <dbReference type="ARBA" id="ARBA00016377"/>
    </source>
</evidence>
<feature type="binding site" evidence="9">
    <location>
        <position position="104"/>
    </location>
    <ligand>
        <name>Mg(2+)</name>
        <dbReference type="ChEBI" id="CHEBI:18420"/>
        <label>2</label>
    </ligand>
</feature>
<sequence>MTADTPPRFRLVRTDRVHDGWAQFSVARYTLEDGTELVREIEHHGDAIAVLPYDPARGTVFLVRQFRAPVAMASGAPEILEACAGCLEPGEDAEACARRELEEECGLTARTMDRVATLWTIPGISTERVSYFLAEVDGSRRGRGGGLDAEHEFITVVEMPLAELAGPDRFRLLPDAKSQFLLDRLLDRLGR</sequence>
<evidence type="ECO:0000256" key="9">
    <source>
        <dbReference type="PIRSR" id="PIRSR604385-2"/>
    </source>
</evidence>
<reference evidence="12" key="1">
    <citation type="journal article" date="2015" name="Genome Announc.">
        <title>Complete Genome Sequence of the Bacteriochlorophyll b-Producing Photosynthetic Bacterium Blastochloris viridis.</title>
        <authorList>
            <person name="Tsukatani Y."/>
            <person name="Hirose Y."/>
            <person name="Harada J."/>
            <person name="Misawa N."/>
            <person name="Mori K."/>
            <person name="Inoue K."/>
            <person name="Tamiaki H."/>
        </authorList>
    </citation>
    <scope>NUCLEOTIDE SEQUENCE [LARGE SCALE GENOMIC DNA]</scope>
    <source>
        <strain evidence="12">DSM 133</strain>
    </source>
</reference>
<evidence type="ECO:0000256" key="6">
    <source>
        <dbReference type="ARBA" id="ARBA00022801"/>
    </source>
</evidence>
<dbReference type="GO" id="GO:0016818">
    <property type="term" value="F:hydrolase activity, acting on acid anhydrides, in phosphorus-containing anhydrides"/>
    <property type="evidence" value="ECO:0007669"/>
    <property type="project" value="InterPro"/>
</dbReference>
<keyword evidence="9" id="KW-0479">Metal-binding</keyword>
<dbReference type="EMBL" id="LN907867">
    <property type="protein sequence ID" value="CUU44230.1"/>
    <property type="molecule type" value="Genomic_DNA"/>
</dbReference>
<dbReference type="GO" id="GO:0019693">
    <property type="term" value="P:ribose phosphate metabolic process"/>
    <property type="evidence" value="ECO:0007669"/>
    <property type="project" value="TreeGrafter"/>
</dbReference>
<dbReference type="AlphaFoldDB" id="A0A0H5BNY0"/>
<evidence type="ECO:0000256" key="8">
    <source>
        <dbReference type="ARBA" id="ARBA00032272"/>
    </source>
</evidence>
<evidence type="ECO:0000256" key="2">
    <source>
        <dbReference type="ARBA" id="ARBA00001946"/>
    </source>
</evidence>
<evidence type="ECO:0000256" key="7">
    <source>
        <dbReference type="ARBA" id="ARBA00032162"/>
    </source>
</evidence>
<comment type="subunit">
    <text evidence="4">Homodimer.</text>
</comment>
<reference evidence="14" key="3">
    <citation type="journal article" date="2016" name="Genome Announc.">
        <title>Revised genome sequence of the purple photosynthetic bacterium Blastochloris viridis.</title>
        <authorList>
            <person name="Liu L.N."/>
            <person name="Faulkner M."/>
            <person name="Liu X."/>
            <person name="Huang F."/>
            <person name="Darby A.C."/>
            <person name="Hall N."/>
        </authorList>
    </citation>
    <scope>NUCLEOTIDE SEQUENCE [LARGE SCALE GENOMIC DNA]</scope>
    <source>
        <strain evidence="14">ATCC 19567 / DSM 133 / F</strain>
    </source>
</reference>
<feature type="binding site" evidence="9">
    <location>
        <position position="84"/>
    </location>
    <ligand>
        <name>Mg(2+)</name>
        <dbReference type="ChEBI" id="CHEBI:18420"/>
        <label>1</label>
    </ligand>
</feature>
<dbReference type="Gene3D" id="3.90.79.10">
    <property type="entry name" value="Nucleoside Triphosphate Pyrophosphohydrolase"/>
    <property type="match status" value="1"/>
</dbReference>
<feature type="short sequence motif" description="Nudix box" evidence="10">
    <location>
        <begin position="85"/>
        <end position="107"/>
    </location>
</feature>
<evidence type="ECO:0000259" key="11">
    <source>
        <dbReference type="PROSITE" id="PS51462"/>
    </source>
</evidence>
<dbReference type="Pfam" id="PF00293">
    <property type="entry name" value="NUDIX"/>
    <property type="match status" value="1"/>
</dbReference>
<dbReference type="GO" id="GO:0005829">
    <property type="term" value="C:cytosol"/>
    <property type="evidence" value="ECO:0007669"/>
    <property type="project" value="TreeGrafter"/>
</dbReference>
<evidence type="ECO:0000256" key="4">
    <source>
        <dbReference type="ARBA" id="ARBA00011738"/>
    </source>
</evidence>
<evidence type="ECO:0000313" key="14">
    <source>
        <dbReference type="Proteomes" id="UP000065734"/>
    </source>
</evidence>
<feature type="domain" description="Nudix hydrolase" evidence="11">
    <location>
        <begin position="43"/>
        <end position="186"/>
    </location>
</feature>
<keyword evidence="9" id="KW-0460">Magnesium</keyword>
<name>A0A0H5BNY0_BLAVI</name>
<dbReference type="RefSeq" id="WP_055036292.1">
    <property type="nucleotide sequence ID" value="NZ_AP014854.2"/>
</dbReference>
<dbReference type="KEGG" id="bvr:BVIR_510"/>
<comment type="similarity">
    <text evidence="3">Belongs to the Nudix hydrolase family. NudK subfamily.</text>
</comment>
<dbReference type="NCBIfam" id="TIGR00052">
    <property type="entry name" value="nudix-type nucleoside diphosphatase, YffH/AdpP family"/>
    <property type="match status" value="1"/>
</dbReference>
<comment type="catalytic activity">
    <reaction evidence="1">
        <text>GDP-alpha-D-mannose + H2O = alpha-D-mannose 1-phosphate + GMP + 2 H(+)</text>
        <dbReference type="Rhea" id="RHEA:27978"/>
        <dbReference type="ChEBI" id="CHEBI:15377"/>
        <dbReference type="ChEBI" id="CHEBI:15378"/>
        <dbReference type="ChEBI" id="CHEBI:57527"/>
        <dbReference type="ChEBI" id="CHEBI:58115"/>
        <dbReference type="ChEBI" id="CHEBI:58409"/>
    </reaction>
</comment>
<dbReference type="PROSITE" id="PS00893">
    <property type="entry name" value="NUDIX_BOX"/>
    <property type="match status" value="1"/>
</dbReference>
<dbReference type="Proteomes" id="UP000065734">
    <property type="component" value="Chromosome I"/>
</dbReference>
<dbReference type="PATRIC" id="fig|1079.6.peg.516"/>
<reference evidence="13" key="2">
    <citation type="submission" date="2015-11" db="EMBL/GenBank/DDBJ databases">
        <authorList>
            <person name="Zhang Y."/>
            <person name="Guo Z."/>
        </authorList>
    </citation>
    <scope>NUCLEOTIDE SEQUENCE</scope>
    <source>
        <strain evidence="13">1</strain>
    </source>
</reference>
<dbReference type="PANTHER" id="PTHR11839:SF18">
    <property type="entry name" value="NUDIX HYDROLASE DOMAIN-CONTAINING PROTEIN"/>
    <property type="match status" value="1"/>
</dbReference>
<keyword evidence="6 13" id="KW-0378">Hydrolase</keyword>
<evidence type="ECO:0000313" key="12">
    <source>
        <dbReference type="EMBL" id="BAR98423.1"/>
    </source>
</evidence>
<dbReference type="InterPro" id="IPR020084">
    <property type="entry name" value="NUDIX_hydrolase_CS"/>
</dbReference>
<dbReference type="GO" id="GO:0006753">
    <property type="term" value="P:nucleoside phosphate metabolic process"/>
    <property type="evidence" value="ECO:0007669"/>
    <property type="project" value="TreeGrafter"/>
</dbReference>
<proteinExistence type="inferred from homology"/>
<dbReference type="SUPFAM" id="SSF55811">
    <property type="entry name" value="Nudix"/>
    <property type="match status" value="1"/>
</dbReference>
<accession>A0A0H5BNY0</accession>
<dbReference type="PANTHER" id="PTHR11839">
    <property type="entry name" value="UDP/ADP-SUGAR PYROPHOSPHATASE"/>
    <property type="match status" value="1"/>
</dbReference>
<gene>
    <name evidence="13" type="primary">nudK</name>
    <name evidence="12" type="ORF">BV133_830</name>
    <name evidence="13" type="ORF">BVIRIDIS_32770</name>
</gene>
<dbReference type="PROSITE" id="PS51462">
    <property type="entry name" value="NUDIX"/>
    <property type="match status" value="1"/>
</dbReference>
<protein>
    <recommendedName>
        <fullName evidence="5">GDP-mannose pyrophosphatase</fullName>
    </recommendedName>
    <alternativeName>
        <fullName evidence="7">GDP-mannose hydrolase</fullName>
    </alternativeName>
    <alternativeName>
        <fullName evidence="8">GDPMK</fullName>
    </alternativeName>
</protein>
<evidence type="ECO:0000256" key="10">
    <source>
        <dbReference type="PIRSR" id="PIRSR604385-3"/>
    </source>
</evidence>
<evidence type="ECO:0000256" key="1">
    <source>
        <dbReference type="ARBA" id="ARBA00000847"/>
    </source>
</evidence>
<evidence type="ECO:0000256" key="3">
    <source>
        <dbReference type="ARBA" id="ARBA00007275"/>
    </source>
</evidence>
<dbReference type="InterPro" id="IPR000086">
    <property type="entry name" value="NUDIX_hydrolase_dom"/>
</dbReference>
<dbReference type="InterPro" id="IPR004385">
    <property type="entry name" value="NDP_pyrophosphatase"/>
</dbReference>
<organism evidence="13 14">
    <name type="scientific">Blastochloris viridis</name>
    <name type="common">Rhodopseudomonas viridis</name>
    <dbReference type="NCBI Taxonomy" id="1079"/>
    <lineage>
        <taxon>Bacteria</taxon>
        <taxon>Pseudomonadati</taxon>
        <taxon>Pseudomonadota</taxon>
        <taxon>Alphaproteobacteria</taxon>
        <taxon>Hyphomicrobiales</taxon>
        <taxon>Blastochloridaceae</taxon>
        <taxon>Blastochloris</taxon>
    </lineage>
</organism>
<keyword evidence="14" id="KW-1185">Reference proteome</keyword>
<dbReference type="EMBL" id="AP014854">
    <property type="protein sequence ID" value="BAR98423.1"/>
    <property type="molecule type" value="Genomic_DNA"/>
</dbReference>
<dbReference type="GO" id="GO:0046872">
    <property type="term" value="F:metal ion binding"/>
    <property type="evidence" value="ECO:0007669"/>
    <property type="project" value="UniProtKB-KW"/>
</dbReference>
<evidence type="ECO:0000313" key="13">
    <source>
        <dbReference type="EMBL" id="CUU44230.1"/>
    </source>
</evidence>
<feature type="binding site" evidence="9">
    <location>
        <position position="100"/>
    </location>
    <ligand>
        <name>Mg(2+)</name>
        <dbReference type="ChEBI" id="CHEBI:18420"/>
        <label>2</label>
    </ligand>
</feature>
<feature type="binding site" evidence="9">
    <location>
        <position position="152"/>
    </location>
    <ligand>
        <name>Mg(2+)</name>
        <dbReference type="ChEBI" id="CHEBI:18420"/>
        <label>1</label>
    </ligand>
</feature>
<dbReference type="STRING" id="1079.BVIR_510"/>
<dbReference type="InterPro" id="IPR015797">
    <property type="entry name" value="NUDIX_hydrolase-like_dom_sf"/>
</dbReference>